<comment type="caution">
    <text evidence="1">The sequence shown here is derived from an EMBL/GenBank/DDBJ whole genome shotgun (WGS) entry which is preliminary data.</text>
</comment>
<sequence>MLFWLAQKRKLGTVNKAYNLVVTLKDLPKYNYKYVYQLSVKELNKFIITREKLLNQRQIEQIKDWLVNLRIINPRPLFWRFY</sequence>
<proteinExistence type="predicted"/>
<name>A0A0F9UYF4_9ZZZZ</name>
<gene>
    <name evidence="1" type="ORF">LCGC14_0550100</name>
</gene>
<organism evidence="1">
    <name type="scientific">marine sediment metagenome</name>
    <dbReference type="NCBI Taxonomy" id="412755"/>
    <lineage>
        <taxon>unclassified sequences</taxon>
        <taxon>metagenomes</taxon>
        <taxon>ecological metagenomes</taxon>
    </lineage>
</organism>
<accession>A0A0F9UYF4</accession>
<dbReference type="EMBL" id="LAZR01000753">
    <property type="protein sequence ID" value="KKN58643.1"/>
    <property type="molecule type" value="Genomic_DNA"/>
</dbReference>
<protein>
    <submittedName>
        <fullName evidence="1">Uncharacterized protein</fullName>
    </submittedName>
</protein>
<evidence type="ECO:0000313" key="1">
    <source>
        <dbReference type="EMBL" id="KKN58643.1"/>
    </source>
</evidence>
<reference evidence="1" key="1">
    <citation type="journal article" date="2015" name="Nature">
        <title>Complex archaea that bridge the gap between prokaryotes and eukaryotes.</title>
        <authorList>
            <person name="Spang A."/>
            <person name="Saw J.H."/>
            <person name="Jorgensen S.L."/>
            <person name="Zaremba-Niedzwiedzka K."/>
            <person name="Martijn J."/>
            <person name="Lind A.E."/>
            <person name="van Eijk R."/>
            <person name="Schleper C."/>
            <person name="Guy L."/>
            <person name="Ettema T.J."/>
        </authorList>
    </citation>
    <scope>NUCLEOTIDE SEQUENCE</scope>
</reference>
<dbReference type="AlphaFoldDB" id="A0A0F9UYF4"/>